<dbReference type="InterPro" id="IPR000683">
    <property type="entry name" value="Gfo/Idh/MocA-like_OxRdtase_N"/>
</dbReference>
<dbReference type="InterPro" id="IPR036291">
    <property type="entry name" value="NAD(P)-bd_dom_sf"/>
</dbReference>
<dbReference type="Gene3D" id="3.30.360.10">
    <property type="entry name" value="Dihydrodipicolinate Reductase, domain 2"/>
    <property type="match status" value="1"/>
</dbReference>
<organism evidence="4 5">
    <name type="scientific">Paenibacillus agaridevorans</name>
    <dbReference type="NCBI Taxonomy" id="171404"/>
    <lineage>
        <taxon>Bacteria</taxon>
        <taxon>Bacillati</taxon>
        <taxon>Bacillota</taxon>
        <taxon>Bacilli</taxon>
        <taxon>Bacillales</taxon>
        <taxon>Paenibacillaceae</taxon>
        <taxon>Paenibacillus</taxon>
    </lineage>
</organism>
<gene>
    <name evidence="4" type="ORF">PAT3040_03210</name>
</gene>
<name>A0A2R5EPM2_9BACL</name>
<evidence type="ECO:0000313" key="5">
    <source>
        <dbReference type="Proteomes" id="UP000245202"/>
    </source>
</evidence>
<dbReference type="AlphaFoldDB" id="A0A2R5EPM2"/>
<evidence type="ECO:0000259" key="2">
    <source>
        <dbReference type="Pfam" id="PF01408"/>
    </source>
</evidence>
<accession>A0A2R5EPM2</accession>
<dbReference type="Pfam" id="PF01408">
    <property type="entry name" value="GFO_IDH_MocA"/>
    <property type="match status" value="1"/>
</dbReference>
<dbReference type="SUPFAM" id="SSF51735">
    <property type="entry name" value="NAD(P)-binding Rossmann-fold domains"/>
    <property type="match status" value="1"/>
</dbReference>
<dbReference type="Proteomes" id="UP000245202">
    <property type="component" value="Unassembled WGS sequence"/>
</dbReference>
<dbReference type="GO" id="GO:0016491">
    <property type="term" value="F:oxidoreductase activity"/>
    <property type="evidence" value="ECO:0007669"/>
    <property type="project" value="UniProtKB-KW"/>
</dbReference>
<dbReference type="Gene3D" id="3.40.50.720">
    <property type="entry name" value="NAD(P)-binding Rossmann-like Domain"/>
    <property type="match status" value="1"/>
</dbReference>
<comment type="caution">
    <text evidence="4">The sequence shown here is derived from an EMBL/GenBank/DDBJ whole genome shotgun (WGS) entry which is preliminary data.</text>
</comment>
<evidence type="ECO:0000313" key="4">
    <source>
        <dbReference type="EMBL" id="GBG08622.1"/>
    </source>
</evidence>
<dbReference type="GO" id="GO:0000166">
    <property type="term" value="F:nucleotide binding"/>
    <property type="evidence" value="ECO:0007669"/>
    <property type="project" value="InterPro"/>
</dbReference>
<dbReference type="EMBL" id="BDQX01000171">
    <property type="protein sequence ID" value="GBG08622.1"/>
    <property type="molecule type" value="Genomic_DNA"/>
</dbReference>
<dbReference type="RefSeq" id="WP_258234996.1">
    <property type="nucleotide sequence ID" value="NZ_BDQX01000171.1"/>
</dbReference>
<dbReference type="InterPro" id="IPR055170">
    <property type="entry name" value="GFO_IDH_MocA-like_dom"/>
</dbReference>
<feature type="domain" description="GFO/IDH/MocA-like oxidoreductase" evidence="3">
    <location>
        <begin position="170"/>
        <end position="290"/>
    </location>
</feature>
<sequence length="367" mass="41111">MTNGQRLPESGKDHTASTMDATGTKIWKGALIGIGFMGRVHLAQYQRLEREGAPVRLQAICDIDARKFDNVFVEGNLNESFERIDFSPYRLYTDIGELLEREELDFVDIALPTDLHAATAIRAMERGLHVLCEKPMALGADEASAMAQTSARTGTTLMVAQVLRFWPAYEYLKNCTEQRRYGDTLAATFFRGGDTPVWSHDNWMLREARSGGSLLDQHVHDVDLINWLYGQPESVSCVGRNVLPGSGYDIVSTHYRYADGKVVLAQDDWTLKGAFGFEMSYRVNFERGCLVFEHGILTDYPAEGEAIKPELDEDAGFYRELRYFVEILSAGDEPERCMPADTLGTIRIAEAELASARKQGEWVAVSL</sequence>
<dbReference type="SUPFAM" id="SSF55347">
    <property type="entry name" value="Glyceraldehyde-3-phosphate dehydrogenase-like, C-terminal domain"/>
    <property type="match status" value="1"/>
</dbReference>
<dbReference type="Pfam" id="PF22725">
    <property type="entry name" value="GFO_IDH_MocA_C3"/>
    <property type="match status" value="1"/>
</dbReference>
<feature type="domain" description="Gfo/Idh/MocA-like oxidoreductase N-terminal" evidence="2">
    <location>
        <begin position="30"/>
        <end position="160"/>
    </location>
</feature>
<keyword evidence="1" id="KW-0560">Oxidoreductase</keyword>
<dbReference type="InterPro" id="IPR050463">
    <property type="entry name" value="Gfo/Idh/MocA_oxidrdct_glycsds"/>
</dbReference>
<proteinExistence type="predicted"/>
<reference evidence="4 5" key="1">
    <citation type="submission" date="2017-08" db="EMBL/GenBank/DDBJ databases">
        <title>Substantial Increase in Enzyme Production by Combined Drug-Resistance Mutations in Paenibacillus agaridevorans.</title>
        <authorList>
            <person name="Tanaka Y."/>
            <person name="Funane K."/>
            <person name="Hosaka T."/>
            <person name="Shiwa Y."/>
            <person name="Fujita N."/>
            <person name="Miyazaki T."/>
            <person name="Yoshikawa H."/>
            <person name="Murakami K."/>
            <person name="Kasahara K."/>
            <person name="Inaoka T."/>
            <person name="Hiraga Y."/>
            <person name="Ochi K."/>
        </authorList>
    </citation>
    <scope>NUCLEOTIDE SEQUENCE [LARGE SCALE GENOMIC DNA]</scope>
    <source>
        <strain evidence="4 5">T-3040</strain>
    </source>
</reference>
<dbReference type="PANTHER" id="PTHR43818:SF11">
    <property type="entry name" value="BCDNA.GH03377"/>
    <property type="match status" value="1"/>
</dbReference>
<evidence type="ECO:0000256" key="1">
    <source>
        <dbReference type="ARBA" id="ARBA00023002"/>
    </source>
</evidence>
<protein>
    <submittedName>
        <fullName evidence="4">Oxidoreductase</fullName>
    </submittedName>
</protein>
<evidence type="ECO:0000259" key="3">
    <source>
        <dbReference type="Pfam" id="PF22725"/>
    </source>
</evidence>
<keyword evidence="5" id="KW-1185">Reference proteome</keyword>
<dbReference type="PANTHER" id="PTHR43818">
    <property type="entry name" value="BCDNA.GH03377"/>
    <property type="match status" value="1"/>
</dbReference>